<name>A0ABN2WWU5_9ACTN</name>
<reference evidence="3 4" key="1">
    <citation type="journal article" date="2019" name="Int. J. Syst. Evol. Microbiol.">
        <title>The Global Catalogue of Microorganisms (GCM) 10K type strain sequencing project: providing services to taxonomists for standard genome sequencing and annotation.</title>
        <authorList>
            <consortium name="The Broad Institute Genomics Platform"/>
            <consortium name="The Broad Institute Genome Sequencing Center for Infectious Disease"/>
            <person name="Wu L."/>
            <person name="Ma J."/>
        </authorList>
    </citation>
    <scope>NUCLEOTIDE SEQUENCE [LARGE SCALE GENOMIC DNA]</scope>
    <source>
        <strain evidence="3 4">JCM 14559</strain>
    </source>
</reference>
<evidence type="ECO:0000256" key="1">
    <source>
        <dbReference type="SAM" id="MobiDB-lite"/>
    </source>
</evidence>
<dbReference type="RefSeq" id="WP_344552962.1">
    <property type="nucleotide sequence ID" value="NZ_BAAANS010000020.1"/>
</dbReference>
<dbReference type="Pfam" id="PF04149">
    <property type="entry name" value="DUF397"/>
    <property type="match status" value="1"/>
</dbReference>
<gene>
    <name evidence="3" type="ORF">GCM10009759_33700</name>
</gene>
<sequence length="71" mass="7489">MRPDPQPPVATRHWRKSSYSNNEGGGCIEVDDANPGHVRDSKDPGGPHLEFAPTAWAAFVAATVTGGFGTV</sequence>
<comment type="caution">
    <text evidence="3">The sequence shown here is derived from an EMBL/GenBank/DDBJ whole genome shotgun (WGS) entry which is preliminary data.</text>
</comment>
<accession>A0ABN2WWU5</accession>
<organism evidence="3 4">
    <name type="scientific">Kitasatospora saccharophila</name>
    <dbReference type="NCBI Taxonomy" id="407973"/>
    <lineage>
        <taxon>Bacteria</taxon>
        <taxon>Bacillati</taxon>
        <taxon>Actinomycetota</taxon>
        <taxon>Actinomycetes</taxon>
        <taxon>Kitasatosporales</taxon>
        <taxon>Streptomycetaceae</taxon>
        <taxon>Kitasatospora</taxon>
    </lineage>
</organism>
<feature type="domain" description="DUF397" evidence="2">
    <location>
        <begin position="13"/>
        <end position="62"/>
    </location>
</feature>
<evidence type="ECO:0000313" key="4">
    <source>
        <dbReference type="Proteomes" id="UP001500897"/>
    </source>
</evidence>
<dbReference type="Proteomes" id="UP001500897">
    <property type="component" value="Unassembled WGS sequence"/>
</dbReference>
<proteinExistence type="predicted"/>
<keyword evidence="4" id="KW-1185">Reference proteome</keyword>
<evidence type="ECO:0000259" key="2">
    <source>
        <dbReference type="Pfam" id="PF04149"/>
    </source>
</evidence>
<feature type="region of interest" description="Disordered" evidence="1">
    <location>
        <begin position="1"/>
        <end position="47"/>
    </location>
</feature>
<dbReference type="InterPro" id="IPR007278">
    <property type="entry name" value="DUF397"/>
</dbReference>
<evidence type="ECO:0000313" key="3">
    <source>
        <dbReference type="EMBL" id="GAA2100675.1"/>
    </source>
</evidence>
<protein>
    <recommendedName>
        <fullName evidence="2">DUF397 domain-containing protein</fullName>
    </recommendedName>
</protein>
<dbReference type="EMBL" id="BAAANS010000020">
    <property type="protein sequence ID" value="GAA2100675.1"/>
    <property type="molecule type" value="Genomic_DNA"/>
</dbReference>